<comment type="similarity">
    <text evidence="2 10 12">Belongs to the AdoMet synthase family.</text>
</comment>
<feature type="binding site" description="in other chain" evidence="10">
    <location>
        <begin position="250"/>
        <end position="251"/>
    </location>
    <ligand>
        <name>ATP</name>
        <dbReference type="ChEBI" id="CHEBI:30616"/>
        <note>ligand shared between two neighboring subunits</note>
    </ligand>
</feature>
<feature type="binding site" description="in other chain" evidence="10">
    <location>
        <position position="58"/>
    </location>
    <ligand>
        <name>L-methionine</name>
        <dbReference type="ChEBI" id="CHEBI:57844"/>
        <note>ligand shared between two neighboring subunits</note>
    </ligand>
</feature>
<evidence type="ECO:0000256" key="9">
    <source>
        <dbReference type="ARBA" id="ARBA00022958"/>
    </source>
</evidence>
<feature type="binding site" evidence="10">
    <location>
        <position position="19"/>
    </location>
    <ligand>
        <name>Mg(2+)</name>
        <dbReference type="ChEBI" id="CHEBI:18420"/>
    </ligand>
</feature>
<dbReference type="OrthoDB" id="9801686at2"/>
<feature type="binding site" description="in other chain" evidence="10">
    <location>
        <position position="101"/>
    </location>
    <ligand>
        <name>L-methionine</name>
        <dbReference type="ChEBI" id="CHEBI:57844"/>
        <note>ligand shared between two neighboring subunits</note>
    </ligand>
</feature>
<feature type="binding site" evidence="10">
    <location>
        <position position="45"/>
    </location>
    <ligand>
        <name>K(+)</name>
        <dbReference type="ChEBI" id="CHEBI:29103"/>
    </ligand>
</feature>
<dbReference type="InterPro" id="IPR022631">
    <property type="entry name" value="ADOMET_SYNTHASE_CS"/>
</dbReference>
<dbReference type="GO" id="GO:0005737">
    <property type="term" value="C:cytoplasm"/>
    <property type="evidence" value="ECO:0007669"/>
    <property type="project" value="UniProtKB-SubCell"/>
</dbReference>
<evidence type="ECO:0000313" key="16">
    <source>
        <dbReference type="EMBL" id="AEJ60300.1"/>
    </source>
</evidence>
<comment type="subcellular location">
    <subcellularLocation>
        <location evidence="10 11">Cytoplasm</location>
    </subcellularLocation>
</comment>
<dbReference type="Proteomes" id="UP000007254">
    <property type="component" value="Chromosome"/>
</dbReference>
<dbReference type="EC" id="2.5.1.6" evidence="10"/>
<dbReference type="NCBIfam" id="TIGR01034">
    <property type="entry name" value="metK"/>
    <property type="match status" value="1"/>
</dbReference>
<dbReference type="GO" id="GO:0006556">
    <property type="term" value="P:S-adenosylmethionine biosynthetic process"/>
    <property type="evidence" value="ECO:0007669"/>
    <property type="project" value="UniProtKB-UniRule"/>
</dbReference>
<protein>
    <recommendedName>
        <fullName evidence="10">S-adenosylmethionine synthase</fullName>
        <shortName evidence="10">AdoMet synthase</shortName>
        <ecNumber evidence="10">2.5.1.6</ecNumber>
    </recommendedName>
    <alternativeName>
        <fullName evidence="10">MAT</fullName>
    </alternativeName>
    <alternativeName>
        <fullName evidence="10">Methionine adenosyltransferase</fullName>
    </alternativeName>
</protein>
<proteinExistence type="inferred from homology"/>
<comment type="cofactor">
    <cofactor evidence="10">
        <name>K(+)</name>
        <dbReference type="ChEBI" id="CHEBI:29103"/>
    </cofactor>
    <text evidence="10">Binds 1 potassium ion per subunit.</text>
</comment>
<keyword evidence="4 10" id="KW-0808">Transferase</keyword>
<dbReference type="GO" id="GO:0006730">
    <property type="term" value="P:one-carbon metabolic process"/>
    <property type="evidence" value="ECO:0007669"/>
    <property type="project" value="UniProtKB-KW"/>
</dbReference>
<evidence type="ECO:0000256" key="4">
    <source>
        <dbReference type="ARBA" id="ARBA00022679"/>
    </source>
</evidence>
<feature type="region of interest" description="Flexible loop" evidence="10">
    <location>
        <begin position="101"/>
        <end position="111"/>
    </location>
</feature>
<dbReference type="Pfam" id="PF02773">
    <property type="entry name" value="S-AdoMet_synt_C"/>
    <property type="match status" value="1"/>
</dbReference>
<evidence type="ECO:0000256" key="6">
    <source>
        <dbReference type="ARBA" id="ARBA00022741"/>
    </source>
</evidence>
<dbReference type="FunFam" id="3.30.300.10:FF:000003">
    <property type="entry name" value="S-adenosylmethionine synthase"/>
    <property type="match status" value="1"/>
</dbReference>
<evidence type="ECO:0000256" key="2">
    <source>
        <dbReference type="ARBA" id="ARBA00009685"/>
    </source>
</evidence>
<dbReference type="InterPro" id="IPR022628">
    <property type="entry name" value="S-AdoMet_synt_N"/>
</dbReference>
<feature type="binding site" evidence="10">
    <location>
        <position position="244"/>
    </location>
    <ligand>
        <name>L-methionine</name>
        <dbReference type="ChEBI" id="CHEBI:57844"/>
        <note>ligand shared between two neighboring subunits</note>
    </ligand>
</feature>
<dbReference type="InterPro" id="IPR022636">
    <property type="entry name" value="S-AdoMet_synthetase_sfam"/>
</dbReference>
<sequence>MSLRRYLFSSESVSEGHPDKIADQVSDAVLDACLAQDPESRVACEVFTTTGMVLVGGEIASQARIDVQELVREVVKEIGYDRAEYGLDYRSMSVVNVLQKQSPDIAQGVLEGIGLFKERGAGDQGMMFGFACDETPELMPMPIMCAHRLLQHAARLRKEGVIPWLRPDAKSQVTVEYEGWTPKRITAVVLSHQHDDGLEYEEIRTVLIDQVIRPVLEPTGLLDEATVYYINPTGRFVIGGPHGDTGLTGRKLMVDTYGGMARHGGGAFSGKDPTKVDRSAAYMARYIAKNIVAAGLAQRCEIQVSYAIGVPRPVSIMVDTFGTGKVSDRALEEAIDEVFDLSPEGIIRALDLRRPLYRATAVYGHFGREEFPWERVDKVEEIRRAVGM</sequence>
<keyword evidence="10" id="KW-0963">Cytoplasm</keyword>
<dbReference type="GO" id="GO:0000287">
    <property type="term" value="F:magnesium ion binding"/>
    <property type="evidence" value="ECO:0007669"/>
    <property type="project" value="UniProtKB-UniRule"/>
</dbReference>
<evidence type="ECO:0000256" key="3">
    <source>
        <dbReference type="ARBA" id="ARBA00022563"/>
    </source>
</evidence>
<feature type="binding site" description="in other chain" evidence="10">
    <location>
        <position position="17"/>
    </location>
    <ligand>
        <name>ATP</name>
        <dbReference type="ChEBI" id="CHEBI:30616"/>
        <note>ligand shared between two neighboring subunits</note>
    </ligand>
</feature>
<evidence type="ECO:0000259" key="15">
    <source>
        <dbReference type="Pfam" id="PF02773"/>
    </source>
</evidence>
<comment type="cofactor">
    <cofactor evidence="10">
        <name>Mg(2+)</name>
        <dbReference type="ChEBI" id="CHEBI:18420"/>
    </cofactor>
    <text evidence="10">Binds 2 divalent ions per subunit.</text>
</comment>
<evidence type="ECO:0000259" key="13">
    <source>
        <dbReference type="Pfam" id="PF00438"/>
    </source>
</evidence>
<feature type="binding site" description="in other chain" evidence="10">
    <location>
        <begin position="168"/>
        <end position="170"/>
    </location>
    <ligand>
        <name>ATP</name>
        <dbReference type="ChEBI" id="CHEBI:30616"/>
        <note>ligand shared between two neighboring subunits</note>
    </ligand>
</feature>
<keyword evidence="7 10" id="KW-0067">ATP-binding</keyword>
<feature type="binding site" description="in other chain" evidence="10">
    <location>
        <position position="275"/>
    </location>
    <ligand>
        <name>L-methionine</name>
        <dbReference type="ChEBI" id="CHEBI:57844"/>
        <note>ligand shared between two neighboring subunits</note>
    </ligand>
</feature>
<evidence type="ECO:0000259" key="14">
    <source>
        <dbReference type="Pfam" id="PF02772"/>
    </source>
</evidence>
<dbReference type="PANTHER" id="PTHR11964">
    <property type="entry name" value="S-ADENOSYLMETHIONINE SYNTHETASE"/>
    <property type="match status" value="1"/>
</dbReference>
<dbReference type="CDD" id="cd18079">
    <property type="entry name" value="S-AdoMet_synt"/>
    <property type="match status" value="1"/>
</dbReference>
<dbReference type="Gene3D" id="3.30.300.10">
    <property type="match status" value="3"/>
</dbReference>
<evidence type="ECO:0000256" key="10">
    <source>
        <dbReference type="HAMAP-Rule" id="MF_00086"/>
    </source>
</evidence>
<feature type="binding site" evidence="10">
    <location>
        <position position="267"/>
    </location>
    <ligand>
        <name>ATP</name>
        <dbReference type="ChEBI" id="CHEBI:30616"/>
        <note>ligand shared between two neighboring subunits</note>
    </ligand>
</feature>
<keyword evidence="8 10" id="KW-0460">Magnesium</keyword>
<reference evidence="16 17" key="1">
    <citation type="submission" date="2011-06" db="EMBL/GenBank/DDBJ databases">
        <title>The complete genome of Spirochaeta thermophila DSM 6578.</title>
        <authorList>
            <consortium name="US DOE Joint Genome Institute (JGI-PGF)"/>
            <person name="Lucas S."/>
            <person name="Lapidus A."/>
            <person name="Bruce D."/>
            <person name="Goodwin L."/>
            <person name="Pitluck S."/>
            <person name="Peters L."/>
            <person name="Kyrpides N."/>
            <person name="Mavromatis K."/>
            <person name="Ivanova N."/>
            <person name="Mikailova N."/>
            <person name="Pagani I."/>
            <person name="Chertkov O."/>
            <person name="Detter J.C."/>
            <person name="Tapia R."/>
            <person name="Han C."/>
            <person name="Land M."/>
            <person name="Hauser L."/>
            <person name="Markowitz V."/>
            <person name="Cheng J.-F."/>
            <person name="Hugenholtz P."/>
            <person name="Woyke T."/>
            <person name="Wu D."/>
            <person name="Spring S."/>
            <person name="Merkhoffer B."/>
            <person name="Schneider S."/>
            <person name="Klenk H.-P."/>
            <person name="Eisen J.A."/>
        </authorList>
    </citation>
    <scope>NUCLEOTIDE SEQUENCE [LARGE SCALE GENOMIC DNA]</scope>
    <source>
        <strain evidence="17">ATCC 700085 / DSM 6578 / Z-1203</strain>
    </source>
</reference>
<feature type="domain" description="S-adenosylmethionine synthetase N-terminal" evidence="13">
    <location>
        <begin position="6"/>
        <end position="103"/>
    </location>
</feature>
<dbReference type="InterPro" id="IPR022629">
    <property type="entry name" value="S-AdoMet_synt_central"/>
</dbReference>
<evidence type="ECO:0000256" key="1">
    <source>
        <dbReference type="ARBA" id="ARBA00005224"/>
    </source>
</evidence>
<feature type="domain" description="S-adenosylmethionine synthetase C-terminal" evidence="15">
    <location>
        <begin position="238"/>
        <end position="375"/>
    </location>
</feature>
<dbReference type="GO" id="GO:0005524">
    <property type="term" value="F:ATP binding"/>
    <property type="evidence" value="ECO:0007669"/>
    <property type="project" value="UniProtKB-UniRule"/>
</dbReference>
<keyword evidence="6 10" id="KW-0547">Nucleotide-binding</keyword>
<evidence type="ECO:0000256" key="12">
    <source>
        <dbReference type="RuleBase" id="RU004462"/>
    </source>
</evidence>
<dbReference type="RefSeq" id="WP_014623709.1">
    <property type="nucleotide sequence ID" value="NC_017583.1"/>
</dbReference>
<organism evidence="16 17">
    <name type="scientific">Winmispira thermophila (strain ATCC 700085 / DSM 6578 / Z-1203)</name>
    <name type="common">Spirochaeta thermophila</name>
    <dbReference type="NCBI Taxonomy" id="869211"/>
    <lineage>
        <taxon>Bacteria</taxon>
        <taxon>Pseudomonadati</taxon>
        <taxon>Spirochaetota</taxon>
        <taxon>Spirochaetia</taxon>
        <taxon>Winmispirales</taxon>
        <taxon>Winmispiraceae</taxon>
        <taxon>Winmispira</taxon>
    </lineage>
</organism>
<feature type="binding site" evidence="10">
    <location>
        <position position="244"/>
    </location>
    <ligand>
        <name>ATP</name>
        <dbReference type="ChEBI" id="CHEBI:30616"/>
        <note>ligand shared between two neighboring subunits</note>
    </ligand>
</feature>
<evidence type="ECO:0000256" key="8">
    <source>
        <dbReference type="ARBA" id="ARBA00022842"/>
    </source>
</evidence>
<dbReference type="PROSITE" id="PS00376">
    <property type="entry name" value="ADOMET_SYNTHASE_1"/>
    <property type="match status" value="1"/>
</dbReference>
<dbReference type="PIRSF" id="PIRSF000497">
    <property type="entry name" value="MAT"/>
    <property type="match status" value="1"/>
</dbReference>
<evidence type="ECO:0000313" key="17">
    <source>
        <dbReference type="Proteomes" id="UP000007254"/>
    </source>
</evidence>
<dbReference type="SUPFAM" id="SSF55973">
    <property type="entry name" value="S-adenosylmethionine synthetase"/>
    <property type="match status" value="3"/>
</dbReference>
<keyword evidence="5 10" id="KW-0479">Metal-binding</keyword>
<evidence type="ECO:0000256" key="11">
    <source>
        <dbReference type="RuleBase" id="RU000542"/>
    </source>
</evidence>
<dbReference type="EMBL" id="CP002903">
    <property type="protein sequence ID" value="AEJ60300.1"/>
    <property type="molecule type" value="Genomic_DNA"/>
</dbReference>
<evidence type="ECO:0000256" key="7">
    <source>
        <dbReference type="ARBA" id="ARBA00022840"/>
    </source>
</evidence>
<evidence type="ECO:0000256" key="5">
    <source>
        <dbReference type="ARBA" id="ARBA00022723"/>
    </source>
</evidence>
<dbReference type="Pfam" id="PF00438">
    <property type="entry name" value="S-AdoMet_synt_N"/>
    <property type="match status" value="1"/>
</dbReference>
<dbReference type="KEGG" id="stq:Spith_0013"/>
<dbReference type="PROSITE" id="PS00377">
    <property type="entry name" value="ADOMET_SYNTHASE_2"/>
    <property type="match status" value="1"/>
</dbReference>
<keyword evidence="17" id="KW-1185">Reference proteome</keyword>
<accession>G0GAZ8</accession>
<comment type="pathway">
    <text evidence="1 10">Amino-acid biosynthesis; S-adenosyl-L-methionine biosynthesis; S-adenosyl-L-methionine from L-methionine: step 1/1.</text>
</comment>
<comment type="catalytic activity">
    <reaction evidence="10">
        <text>L-methionine + ATP + H2O = S-adenosyl-L-methionine + phosphate + diphosphate</text>
        <dbReference type="Rhea" id="RHEA:21080"/>
        <dbReference type="ChEBI" id="CHEBI:15377"/>
        <dbReference type="ChEBI" id="CHEBI:30616"/>
        <dbReference type="ChEBI" id="CHEBI:33019"/>
        <dbReference type="ChEBI" id="CHEBI:43474"/>
        <dbReference type="ChEBI" id="CHEBI:57844"/>
        <dbReference type="ChEBI" id="CHEBI:59789"/>
        <dbReference type="EC" id="2.5.1.6"/>
    </reaction>
</comment>
<dbReference type="AlphaFoldDB" id="G0GAZ8"/>
<dbReference type="STRING" id="869211.Spith_0013"/>
<comment type="subunit">
    <text evidence="10">Homotetramer; dimer of dimers.</text>
</comment>
<dbReference type="UniPathway" id="UPA00315">
    <property type="reaction ID" value="UER00080"/>
</dbReference>
<dbReference type="InterPro" id="IPR002133">
    <property type="entry name" value="S-AdoMet_synthetase"/>
</dbReference>
<keyword evidence="3 10" id="KW-0554">One-carbon metabolism</keyword>
<feature type="binding site" evidence="10">
    <location>
        <position position="271"/>
    </location>
    <ligand>
        <name>ATP</name>
        <dbReference type="ChEBI" id="CHEBI:30616"/>
        <note>ligand shared between two neighboring subunits</note>
    </ligand>
</feature>
<dbReference type="HOGENOM" id="CLU_041802_1_1_12"/>
<dbReference type="HAMAP" id="MF_00086">
    <property type="entry name" value="S_AdoMet_synth1"/>
    <property type="match status" value="1"/>
</dbReference>
<feature type="domain" description="S-adenosylmethionine synthetase central" evidence="14">
    <location>
        <begin position="119"/>
        <end position="236"/>
    </location>
</feature>
<dbReference type="Pfam" id="PF02772">
    <property type="entry name" value="S-AdoMet_synt_M"/>
    <property type="match status" value="1"/>
</dbReference>
<dbReference type="GO" id="GO:0004478">
    <property type="term" value="F:methionine adenosyltransferase activity"/>
    <property type="evidence" value="ECO:0007669"/>
    <property type="project" value="UniProtKB-UniRule"/>
</dbReference>
<feature type="binding site" description="in other chain" evidence="10">
    <location>
        <begin position="235"/>
        <end position="236"/>
    </location>
    <ligand>
        <name>ATP</name>
        <dbReference type="ChEBI" id="CHEBI:30616"/>
        <note>ligand shared between two neighboring subunits</note>
    </ligand>
</feature>
<keyword evidence="9 10" id="KW-0630">Potassium</keyword>
<comment type="function">
    <text evidence="10">Catalyzes the formation of S-adenosylmethionine (AdoMet) from methionine and ATP. The overall synthetic reaction is composed of two sequential steps, AdoMet formation and the subsequent tripolyphosphate hydrolysis which occurs prior to release of AdoMet from the enzyme.</text>
</comment>
<gene>
    <name evidence="10" type="primary">metK</name>
    <name evidence="16" type="ordered locus">Spith_0013</name>
</gene>
<dbReference type="InterPro" id="IPR022630">
    <property type="entry name" value="S-AdoMet_synt_C"/>
</dbReference>
<name>G0GAZ8_WINT7</name>